<name>A0A5K7ZPB2_9BACT</name>
<dbReference type="CDD" id="cd00887">
    <property type="entry name" value="MoeA"/>
    <property type="match status" value="1"/>
</dbReference>
<protein>
    <recommendedName>
        <fullName evidence="4">Molybdopterin molybdenumtransferase</fullName>
        <ecNumber evidence="4">2.10.1.1</ecNumber>
    </recommendedName>
</protein>
<gene>
    <name evidence="7" type="primary">moeA1</name>
    <name evidence="7" type="ORF">DSCO28_29430</name>
</gene>
<comment type="pathway">
    <text evidence="4">Cofactor biosynthesis; molybdopterin biosynthesis.</text>
</comment>
<dbReference type="SUPFAM" id="SSF63882">
    <property type="entry name" value="MoeA N-terminal region -like"/>
    <property type="match status" value="1"/>
</dbReference>
<dbReference type="EC" id="2.10.1.1" evidence="4"/>
<dbReference type="Proteomes" id="UP000425960">
    <property type="component" value="Chromosome"/>
</dbReference>
<comment type="function">
    <text evidence="1 4">Catalyzes the insertion of molybdate into adenylated molybdopterin with the concomitant release of AMP.</text>
</comment>
<comment type="catalytic activity">
    <reaction evidence="3">
        <text>adenylyl-molybdopterin + molybdate = Mo-molybdopterin + AMP + H(+)</text>
        <dbReference type="Rhea" id="RHEA:35047"/>
        <dbReference type="ChEBI" id="CHEBI:15378"/>
        <dbReference type="ChEBI" id="CHEBI:36264"/>
        <dbReference type="ChEBI" id="CHEBI:62727"/>
        <dbReference type="ChEBI" id="CHEBI:71302"/>
        <dbReference type="ChEBI" id="CHEBI:456215"/>
        <dbReference type="EC" id="2.10.1.1"/>
    </reaction>
</comment>
<dbReference type="EMBL" id="AP021876">
    <property type="protein sequence ID" value="BBO82377.1"/>
    <property type="molecule type" value="Genomic_DNA"/>
</dbReference>
<evidence type="ECO:0000256" key="3">
    <source>
        <dbReference type="ARBA" id="ARBA00047317"/>
    </source>
</evidence>
<comment type="similarity">
    <text evidence="2 4">Belongs to the MoeA family.</text>
</comment>
<dbReference type="Pfam" id="PF00994">
    <property type="entry name" value="MoCF_biosynth"/>
    <property type="match status" value="1"/>
</dbReference>
<reference evidence="7 8" key="1">
    <citation type="submission" date="2019-11" db="EMBL/GenBank/DDBJ databases">
        <title>Comparative genomics of hydrocarbon-degrading Desulfosarcina strains.</title>
        <authorList>
            <person name="Watanabe M."/>
            <person name="Kojima H."/>
            <person name="Fukui M."/>
        </authorList>
    </citation>
    <scope>NUCLEOTIDE SEQUENCE [LARGE SCALE GENOMIC DNA]</scope>
    <source>
        <strain evidence="7 8">28bB2T</strain>
    </source>
</reference>
<dbReference type="SMART" id="SM00852">
    <property type="entry name" value="MoCF_biosynth"/>
    <property type="match status" value="1"/>
</dbReference>
<evidence type="ECO:0000256" key="5">
    <source>
        <dbReference type="SAM" id="MobiDB-lite"/>
    </source>
</evidence>
<dbReference type="GO" id="GO:0046872">
    <property type="term" value="F:metal ion binding"/>
    <property type="evidence" value="ECO:0007669"/>
    <property type="project" value="UniProtKB-UniRule"/>
</dbReference>
<feature type="compositionally biased region" description="Polar residues" evidence="5">
    <location>
        <begin position="376"/>
        <end position="396"/>
    </location>
</feature>
<comment type="cofactor">
    <cofactor evidence="4">
        <name>Mg(2+)</name>
        <dbReference type="ChEBI" id="CHEBI:18420"/>
    </cofactor>
</comment>
<dbReference type="GO" id="GO:0005829">
    <property type="term" value="C:cytosol"/>
    <property type="evidence" value="ECO:0007669"/>
    <property type="project" value="TreeGrafter"/>
</dbReference>
<evidence type="ECO:0000313" key="7">
    <source>
        <dbReference type="EMBL" id="BBO82377.1"/>
    </source>
</evidence>
<dbReference type="NCBIfam" id="TIGR00177">
    <property type="entry name" value="molyb_syn"/>
    <property type="match status" value="1"/>
</dbReference>
<dbReference type="InterPro" id="IPR038987">
    <property type="entry name" value="MoeA-like"/>
</dbReference>
<dbReference type="PANTHER" id="PTHR10192:SF5">
    <property type="entry name" value="GEPHYRIN"/>
    <property type="match status" value="1"/>
</dbReference>
<feature type="compositionally biased region" description="Basic and acidic residues" evidence="5">
    <location>
        <begin position="345"/>
        <end position="354"/>
    </location>
</feature>
<dbReference type="UniPathway" id="UPA00344"/>
<dbReference type="AlphaFoldDB" id="A0A5K7ZPB2"/>
<evidence type="ECO:0000259" key="6">
    <source>
        <dbReference type="SMART" id="SM00852"/>
    </source>
</evidence>
<dbReference type="KEGG" id="dov:DSCO28_29430"/>
<dbReference type="InterPro" id="IPR036425">
    <property type="entry name" value="MoaB/Mog-like_dom_sf"/>
</dbReference>
<keyword evidence="4" id="KW-0460">Magnesium</keyword>
<proteinExistence type="inferred from homology"/>
<keyword evidence="4" id="KW-0479">Metal-binding</keyword>
<dbReference type="Gene3D" id="2.170.190.11">
    <property type="entry name" value="Molybdopterin biosynthesis moea protein, domain 3"/>
    <property type="match status" value="1"/>
</dbReference>
<dbReference type="SUPFAM" id="SSF53218">
    <property type="entry name" value="Molybdenum cofactor biosynthesis proteins"/>
    <property type="match status" value="1"/>
</dbReference>
<evidence type="ECO:0000256" key="2">
    <source>
        <dbReference type="ARBA" id="ARBA00010763"/>
    </source>
</evidence>
<dbReference type="NCBIfam" id="NF045515">
    <property type="entry name" value="Glp_gephyrin"/>
    <property type="match status" value="1"/>
</dbReference>
<evidence type="ECO:0000313" key="8">
    <source>
        <dbReference type="Proteomes" id="UP000425960"/>
    </source>
</evidence>
<sequence>MINLSKAQQMILEAAPVLGRESVPILDSLRRVLAQDIVAIEDHPATDISAMDGYAVRFASLAGISDQTPVTLRIIGESPAGRPCGKIVGDGEAVRIMTGGLIPDGADTVVKIELTTETEGYVTCTGNPRRGIGIRFRGDSMKKGEVVLCAGDVVTPLGVGALASLRRAHVFVHRKPVVAIVSTGDELSDFHEPAIPGKTMSSNLYALSAQVLEAQAIPMSLGIVGDDIEAQRGLLAEALRADVIITSGGTSRGKYDLVHKAFASLGLETRYSNIFVKPGKPTIFGTIGKTLIFGLPGNPAAAMLSFDQFIRPTLFKMMGYPNGSDALLGQTNSLGQEGPFSHIDSFNKEMGGNKDHRRPSQVPLEKNRSGNRRQLPHSSETAEPDTPSEQLKLSAS</sequence>
<dbReference type="Gene3D" id="3.90.105.10">
    <property type="entry name" value="Molybdopterin biosynthesis moea protein, domain 2"/>
    <property type="match status" value="1"/>
</dbReference>
<keyword evidence="4" id="KW-0500">Molybdenum</keyword>
<keyword evidence="4" id="KW-0501">Molybdenum cofactor biosynthesis</keyword>
<dbReference type="InterPro" id="IPR001453">
    <property type="entry name" value="MoaB/Mog_dom"/>
</dbReference>
<evidence type="ECO:0000256" key="4">
    <source>
        <dbReference type="RuleBase" id="RU365090"/>
    </source>
</evidence>
<accession>A0A5K7ZPB2</accession>
<dbReference type="Pfam" id="PF03453">
    <property type="entry name" value="MoeA_N"/>
    <property type="match status" value="1"/>
</dbReference>
<evidence type="ECO:0000256" key="1">
    <source>
        <dbReference type="ARBA" id="ARBA00002901"/>
    </source>
</evidence>
<organism evidence="7 8">
    <name type="scientific">Desulfosarcina ovata subsp. sediminis</name>
    <dbReference type="NCBI Taxonomy" id="885957"/>
    <lineage>
        <taxon>Bacteria</taxon>
        <taxon>Pseudomonadati</taxon>
        <taxon>Thermodesulfobacteriota</taxon>
        <taxon>Desulfobacteria</taxon>
        <taxon>Desulfobacterales</taxon>
        <taxon>Desulfosarcinaceae</taxon>
        <taxon>Desulfosarcina</taxon>
    </lineage>
</organism>
<dbReference type="PANTHER" id="PTHR10192">
    <property type="entry name" value="MOLYBDOPTERIN BIOSYNTHESIS PROTEIN"/>
    <property type="match status" value="1"/>
</dbReference>
<dbReference type="GO" id="GO:0061599">
    <property type="term" value="F:molybdopterin molybdotransferase activity"/>
    <property type="evidence" value="ECO:0007669"/>
    <property type="project" value="UniProtKB-UniRule"/>
</dbReference>
<feature type="domain" description="MoaB/Mog" evidence="6">
    <location>
        <begin position="179"/>
        <end position="316"/>
    </location>
</feature>
<dbReference type="Gene3D" id="3.40.980.10">
    <property type="entry name" value="MoaB/Mog-like domain"/>
    <property type="match status" value="1"/>
</dbReference>
<dbReference type="InterPro" id="IPR005110">
    <property type="entry name" value="MoeA_linker/N"/>
</dbReference>
<dbReference type="RefSeq" id="WP_155322854.1">
    <property type="nucleotide sequence ID" value="NZ_AP021876.1"/>
</dbReference>
<dbReference type="InterPro" id="IPR036135">
    <property type="entry name" value="MoeA_linker/N_sf"/>
</dbReference>
<feature type="region of interest" description="Disordered" evidence="5">
    <location>
        <begin position="338"/>
        <end position="396"/>
    </location>
</feature>
<keyword evidence="4 7" id="KW-0808">Transferase</keyword>
<dbReference type="GO" id="GO:0006777">
    <property type="term" value="P:Mo-molybdopterin cofactor biosynthetic process"/>
    <property type="evidence" value="ECO:0007669"/>
    <property type="project" value="UniProtKB-UniRule"/>
</dbReference>